<dbReference type="InterPro" id="IPR032675">
    <property type="entry name" value="LRR_dom_sf"/>
</dbReference>
<proteinExistence type="inferred from homology"/>
<keyword evidence="3" id="KW-1003">Cell membrane</keyword>
<dbReference type="PANTHER" id="PTHR48062">
    <property type="entry name" value="RECEPTOR-LIKE PROTEIN 14"/>
    <property type="match status" value="1"/>
</dbReference>
<keyword evidence="4" id="KW-0433">Leucine-rich repeat</keyword>
<keyword evidence="5 12" id="KW-0812">Transmembrane</keyword>
<evidence type="ECO:0000256" key="8">
    <source>
        <dbReference type="ARBA" id="ARBA00022989"/>
    </source>
</evidence>
<accession>A0AAJ6TEB1</accession>
<evidence type="ECO:0000313" key="17">
    <source>
        <dbReference type="RefSeq" id="XP_011009762.1"/>
    </source>
</evidence>
<keyword evidence="7" id="KW-0677">Repeat</keyword>
<feature type="signal peptide" evidence="13">
    <location>
        <begin position="1"/>
        <end position="27"/>
    </location>
</feature>
<organism evidence="15 17">
    <name type="scientific">Populus euphratica</name>
    <name type="common">Euphrates poplar</name>
    <dbReference type="NCBI Taxonomy" id="75702"/>
    <lineage>
        <taxon>Eukaryota</taxon>
        <taxon>Viridiplantae</taxon>
        <taxon>Streptophyta</taxon>
        <taxon>Embryophyta</taxon>
        <taxon>Tracheophyta</taxon>
        <taxon>Spermatophyta</taxon>
        <taxon>Magnoliopsida</taxon>
        <taxon>eudicotyledons</taxon>
        <taxon>Gunneridae</taxon>
        <taxon>Pentapetalae</taxon>
        <taxon>rosids</taxon>
        <taxon>fabids</taxon>
        <taxon>Malpighiales</taxon>
        <taxon>Salicaceae</taxon>
        <taxon>Saliceae</taxon>
        <taxon>Populus</taxon>
    </lineage>
</organism>
<evidence type="ECO:0000313" key="16">
    <source>
        <dbReference type="RefSeq" id="XP_011009761.1"/>
    </source>
</evidence>
<dbReference type="InterPro" id="IPR051502">
    <property type="entry name" value="RLP_Defense_Trigger"/>
</dbReference>
<dbReference type="Pfam" id="PF13855">
    <property type="entry name" value="LRR_8"/>
    <property type="match status" value="2"/>
</dbReference>
<evidence type="ECO:0000256" key="7">
    <source>
        <dbReference type="ARBA" id="ARBA00022737"/>
    </source>
</evidence>
<dbReference type="SMART" id="SM00369">
    <property type="entry name" value="LRR_TYP"/>
    <property type="match status" value="12"/>
</dbReference>
<dbReference type="Pfam" id="PF00560">
    <property type="entry name" value="LRR_1"/>
    <property type="match status" value="9"/>
</dbReference>
<evidence type="ECO:0000256" key="6">
    <source>
        <dbReference type="ARBA" id="ARBA00022729"/>
    </source>
</evidence>
<comment type="similarity">
    <text evidence="2">Belongs to the RLP family.</text>
</comment>
<name>A0AAJ6TEB1_POPEU</name>
<evidence type="ECO:0000256" key="4">
    <source>
        <dbReference type="ARBA" id="ARBA00022614"/>
    </source>
</evidence>
<sequence>MMMKRMGAWMLLALLTLVGEWHGRCYGCWEEERIGLLEIKALDGFYLGDWVDSSNCCEWYGIECDNTTRRVIQLSLFGRRDFRLGDWVLNASLFLPFKELQSLDLGSNGLVGCLENEGFEVLSSKLRELDLSYNRFNKSILSCFNGNLSTLKSLDLSDNGLTAGSGSFYGLKVLSSRLKKLENLDLGWNEYNDGIFPSLTGFSSLKSLYLSYNELTGSGFKVLSSRLKKLENLHLGGNQYNDSIFSSLTEFSSLKSLDLSYNQLTGSINSFQLLPMRMGKLENLDLGGNRLNSSILSILSGLSSLKSLDLSRNMFTGSGWCELKNLKQLDLSRNNLGGSLPDCLGNLSSLQLLDVSKNQFTGNIAFGPLTNLTSLEFLSLSNNFFEVPISMKPFMNHSSLKFFCNENNKLVTEPAVFEHLIPKFQLVFFSVSKTTEALNVQIPNFLYYQYHLRFLDLSHNNITGMFPSWLLNNNTRLEQLYLSGNSFVGTLQLQEHPYPKMTELDISNNNMTGQIPKDICLIFPNLESLRMAKNGFTGCIPSCLGNISSLSLLDLSNNQLSTVTLELLTLQYLKLSNNNLGGQIPTSVFNSSVSEYLYLGDNNFWGQISYFPLNGWKSWIVVDLSNNQFSGMLPRGFVNSTNLEAIDLSKNHFKGPIPRDFCKLDQVQYLILSDNNLSGYIPSCFSPPSIIHMHLSKNRLSGPLTYGFYNSSSLVTMDLRDNNFTGSIPNWIGNLSSLSVLLMKANHFDGELPVQLCLLEQLSILDVSQNQLSGPLPSCLGNLTFKESSQKALVNLGVLLLPRSIEKAYYETMGPPVVASMYTLLKGYWPNFTEEVVEFTTKNMYYGYKGKILSYMSGFDLSNNNFVGAIPPEFGNLSEILSLNLSHNNLTGSIPATFSNLKRIESLDLSYNNLNGVIPPQLTEITTLEVFSVAHNNLSGKTPERKYQFGTFNESCYEGNPFLCGPPLRNKCCEEAVPSQPVPNDEQGDDGFIDMEFFYISFGVCYTVVVMTIAAVLYINPYWRRRWLYFIEDCIDTCYYFVVASFRKFPQL</sequence>
<dbReference type="PRINTS" id="PR00019">
    <property type="entry name" value="LEURICHRPT"/>
</dbReference>
<dbReference type="RefSeq" id="XP_011009761.1">
    <property type="nucleotide sequence ID" value="XM_011011459.1"/>
</dbReference>
<dbReference type="GO" id="GO:0005886">
    <property type="term" value="C:plasma membrane"/>
    <property type="evidence" value="ECO:0007669"/>
    <property type="project" value="UniProtKB-SubCell"/>
</dbReference>
<dbReference type="InterPro" id="IPR001611">
    <property type="entry name" value="Leu-rich_rpt"/>
</dbReference>
<evidence type="ECO:0000256" key="2">
    <source>
        <dbReference type="ARBA" id="ARBA00009592"/>
    </source>
</evidence>
<evidence type="ECO:0000256" key="3">
    <source>
        <dbReference type="ARBA" id="ARBA00022475"/>
    </source>
</evidence>
<dbReference type="FunFam" id="3.80.10.10:FF:000095">
    <property type="entry name" value="LRR receptor-like serine/threonine-protein kinase GSO1"/>
    <property type="match status" value="1"/>
</dbReference>
<keyword evidence="11" id="KW-0325">Glycoprotein</keyword>
<dbReference type="GeneID" id="105114785"/>
<evidence type="ECO:0000256" key="9">
    <source>
        <dbReference type="ARBA" id="ARBA00023136"/>
    </source>
</evidence>
<evidence type="ECO:0000256" key="5">
    <source>
        <dbReference type="ARBA" id="ARBA00022692"/>
    </source>
</evidence>
<evidence type="ECO:0000259" key="14">
    <source>
        <dbReference type="Pfam" id="PF08263"/>
    </source>
</evidence>
<feature type="transmembrane region" description="Helical" evidence="12">
    <location>
        <begin position="997"/>
        <end position="1019"/>
    </location>
</feature>
<dbReference type="SMART" id="SM00368">
    <property type="entry name" value="LRR_RI"/>
    <property type="match status" value="4"/>
</dbReference>
<gene>
    <name evidence="16 17" type="primary">LOC105114785</name>
</gene>
<evidence type="ECO:0000256" key="13">
    <source>
        <dbReference type="SAM" id="SignalP"/>
    </source>
</evidence>
<reference evidence="16 17" key="1">
    <citation type="submission" date="2025-04" db="UniProtKB">
        <authorList>
            <consortium name="RefSeq"/>
        </authorList>
    </citation>
    <scope>IDENTIFICATION</scope>
</reference>
<evidence type="ECO:0000256" key="11">
    <source>
        <dbReference type="ARBA" id="ARBA00023180"/>
    </source>
</evidence>
<dbReference type="PROSITE" id="PS51450">
    <property type="entry name" value="LRR"/>
    <property type="match status" value="3"/>
</dbReference>
<dbReference type="AlphaFoldDB" id="A0AAJ6TEB1"/>
<dbReference type="Pfam" id="PF08263">
    <property type="entry name" value="LRRNT_2"/>
    <property type="match status" value="1"/>
</dbReference>
<protein>
    <submittedName>
        <fullName evidence="16 17">LRR receptor-like serine/threonine-protein kinase FLS2 isoform X1</fullName>
    </submittedName>
</protein>
<keyword evidence="10" id="KW-0675">Receptor</keyword>
<dbReference type="Gene3D" id="3.80.10.10">
    <property type="entry name" value="Ribonuclease Inhibitor"/>
    <property type="match status" value="6"/>
</dbReference>
<dbReference type="SMART" id="SM00365">
    <property type="entry name" value="LRR_SD22"/>
    <property type="match status" value="8"/>
</dbReference>
<dbReference type="PANTHER" id="PTHR48062:SF21">
    <property type="entry name" value="RECEPTOR-LIKE PROTEIN 12"/>
    <property type="match status" value="1"/>
</dbReference>
<dbReference type="KEGG" id="peu:105114785"/>
<dbReference type="InterPro" id="IPR013210">
    <property type="entry name" value="LRR_N_plant-typ"/>
</dbReference>
<comment type="subcellular location">
    <subcellularLocation>
        <location evidence="1">Cell membrane</location>
        <topology evidence="1">Single-pass type I membrane protein</topology>
    </subcellularLocation>
</comment>
<feature type="chain" id="PRO_5044708180" evidence="13">
    <location>
        <begin position="28"/>
        <end position="1052"/>
    </location>
</feature>
<evidence type="ECO:0000313" key="15">
    <source>
        <dbReference type="Proteomes" id="UP000694918"/>
    </source>
</evidence>
<dbReference type="FunFam" id="3.80.10.10:FF:000111">
    <property type="entry name" value="LRR receptor-like serine/threonine-protein kinase ERECTA"/>
    <property type="match status" value="1"/>
</dbReference>
<dbReference type="SUPFAM" id="SSF52058">
    <property type="entry name" value="L domain-like"/>
    <property type="match status" value="3"/>
</dbReference>
<keyword evidence="9 12" id="KW-0472">Membrane</keyword>
<feature type="domain" description="Leucine-rich repeat-containing N-terminal plant-type" evidence="14">
    <location>
        <begin position="35"/>
        <end position="65"/>
    </location>
</feature>
<evidence type="ECO:0000256" key="1">
    <source>
        <dbReference type="ARBA" id="ARBA00004251"/>
    </source>
</evidence>
<evidence type="ECO:0000256" key="12">
    <source>
        <dbReference type="SAM" id="Phobius"/>
    </source>
</evidence>
<dbReference type="Pfam" id="PF13516">
    <property type="entry name" value="LRR_6"/>
    <property type="match status" value="2"/>
</dbReference>
<keyword evidence="8 12" id="KW-1133">Transmembrane helix</keyword>
<dbReference type="RefSeq" id="XP_011009762.1">
    <property type="nucleotide sequence ID" value="XM_011011460.1"/>
</dbReference>
<keyword evidence="6 13" id="KW-0732">Signal</keyword>
<dbReference type="Proteomes" id="UP000694918">
    <property type="component" value="Unplaced"/>
</dbReference>
<keyword evidence="15" id="KW-1185">Reference proteome</keyword>
<evidence type="ECO:0000256" key="10">
    <source>
        <dbReference type="ARBA" id="ARBA00023170"/>
    </source>
</evidence>
<dbReference type="InterPro" id="IPR003591">
    <property type="entry name" value="Leu-rich_rpt_typical-subtyp"/>
</dbReference>